<feature type="chain" id="PRO_5019182047" evidence="3">
    <location>
        <begin position="25"/>
        <end position="422"/>
    </location>
</feature>
<feature type="coiled-coil region" evidence="2">
    <location>
        <begin position="334"/>
        <end position="368"/>
    </location>
</feature>
<accession>A0A444JPX6</accession>
<dbReference type="OrthoDB" id="5607838at2"/>
<dbReference type="Pfam" id="PF02321">
    <property type="entry name" value="OEP"/>
    <property type="match status" value="1"/>
</dbReference>
<sequence length="422" mass="47462">MQKRILPRVLGVALIAAWAPTAAATPKLNSLIDWALENDTGKQQLQYQADAMVDMGIASSQWMDPKLKVGVGGLPVDSFTFDDDPMTNISVGLMQQFGRGNTLALQQKQSSQQANSLREKMGVRELDVKSAITTRWIELAYQQQAHQLLRQNQALFKELEHFLGTNYGVGANQAQDIIQAQLQISRMDEKLQANEQMQQRLRAQLSEWLGNQATEVTVDGYPQWSSLTAYLSTTPTDNYQVLAAHPSVRMVDELIESAETGVDIANESYQPQFGIEVMYGYRQANGMNGQPASDLVSAFLTLDLPLFTDKRQDKKLSSAQYQLGAAKSQRDLMLKQMNAKVSALLIDRSNIEQRLARYQRSLLRQAKEKTRAIERGYQNNTSQLDEYIRAASEELTIELEQARLNTDLQLANSNLAYMLNKY</sequence>
<dbReference type="GO" id="GO:0015562">
    <property type="term" value="F:efflux transmembrane transporter activity"/>
    <property type="evidence" value="ECO:0007669"/>
    <property type="project" value="InterPro"/>
</dbReference>
<dbReference type="EMBL" id="RJLM01000004">
    <property type="protein sequence ID" value="RWX55160.1"/>
    <property type="molecule type" value="Genomic_DNA"/>
</dbReference>
<evidence type="ECO:0000313" key="4">
    <source>
        <dbReference type="EMBL" id="RWX55160.1"/>
    </source>
</evidence>
<keyword evidence="2" id="KW-0175">Coiled coil</keyword>
<evidence type="ECO:0000256" key="3">
    <source>
        <dbReference type="SAM" id="SignalP"/>
    </source>
</evidence>
<dbReference type="RefSeq" id="WP_128783974.1">
    <property type="nucleotide sequence ID" value="NZ_JAKJSG010000016.1"/>
</dbReference>
<comment type="caution">
    <text evidence="4">The sequence shown here is derived from an EMBL/GenBank/DDBJ whole genome shotgun (WGS) entry which is preliminary data.</text>
</comment>
<dbReference type="Proteomes" id="UP000287563">
    <property type="component" value="Unassembled WGS sequence"/>
</dbReference>
<evidence type="ECO:0000313" key="5">
    <source>
        <dbReference type="Proteomes" id="UP000287563"/>
    </source>
</evidence>
<dbReference type="Gene3D" id="1.20.1600.10">
    <property type="entry name" value="Outer membrane efflux proteins (OEP)"/>
    <property type="match status" value="1"/>
</dbReference>
<keyword evidence="3" id="KW-0732">Signal</keyword>
<dbReference type="InterPro" id="IPR003423">
    <property type="entry name" value="OMP_efflux"/>
</dbReference>
<dbReference type="InterPro" id="IPR010131">
    <property type="entry name" value="MdtP/NodT-like"/>
</dbReference>
<dbReference type="PANTHER" id="PTHR30203">
    <property type="entry name" value="OUTER MEMBRANE CATION EFFLUX PROTEIN"/>
    <property type="match status" value="1"/>
</dbReference>
<dbReference type="SUPFAM" id="SSF56954">
    <property type="entry name" value="Outer membrane efflux proteins (OEP)"/>
    <property type="match status" value="1"/>
</dbReference>
<name>A0A444JPX6_9GAMM</name>
<evidence type="ECO:0000256" key="2">
    <source>
        <dbReference type="SAM" id="Coils"/>
    </source>
</evidence>
<comment type="similarity">
    <text evidence="1">Belongs to the outer membrane factor (OMF) (TC 1.B.17) family.</text>
</comment>
<reference evidence="4 5" key="1">
    <citation type="submission" date="2018-11" db="EMBL/GenBank/DDBJ databases">
        <title>Photobacterium sp. BEI247 sp. nov., a marine bacterium isolated from Yongle Blue Hole in the South China Sea.</title>
        <authorList>
            <person name="Wang X."/>
        </authorList>
    </citation>
    <scope>NUCLEOTIDE SEQUENCE [LARGE SCALE GENOMIC DNA]</scope>
    <source>
        <strain evidence="5">BEI247</strain>
    </source>
</reference>
<gene>
    <name evidence="4" type="ORF">EDI28_11375</name>
</gene>
<organism evidence="4 5">
    <name type="scientific">Photobacterium chitinilyticum</name>
    <dbReference type="NCBI Taxonomy" id="2485123"/>
    <lineage>
        <taxon>Bacteria</taxon>
        <taxon>Pseudomonadati</taxon>
        <taxon>Pseudomonadota</taxon>
        <taxon>Gammaproteobacteria</taxon>
        <taxon>Vibrionales</taxon>
        <taxon>Vibrionaceae</taxon>
        <taxon>Photobacterium</taxon>
    </lineage>
</organism>
<feature type="signal peptide" evidence="3">
    <location>
        <begin position="1"/>
        <end position="24"/>
    </location>
</feature>
<proteinExistence type="inferred from homology"/>
<protein>
    <submittedName>
        <fullName evidence="4">TolC family protein</fullName>
    </submittedName>
</protein>
<keyword evidence="5" id="KW-1185">Reference proteome</keyword>
<dbReference type="AlphaFoldDB" id="A0A444JPX6"/>
<evidence type="ECO:0000256" key="1">
    <source>
        <dbReference type="ARBA" id="ARBA00007613"/>
    </source>
</evidence>